<evidence type="ECO:0000313" key="1">
    <source>
        <dbReference type="EMBL" id="SUA23878.1"/>
    </source>
</evidence>
<name>A0A378VYJ5_NEIGO</name>
<proteinExistence type="predicted"/>
<organism evidence="1">
    <name type="scientific">Neisseria gonorrhoeae</name>
    <dbReference type="NCBI Taxonomy" id="485"/>
    <lineage>
        <taxon>Bacteria</taxon>
        <taxon>Pseudomonadati</taxon>
        <taxon>Pseudomonadota</taxon>
        <taxon>Betaproteobacteria</taxon>
        <taxon>Neisseriales</taxon>
        <taxon>Neisseriaceae</taxon>
        <taxon>Neisseria</taxon>
    </lineage>
</organism>
<gene>
    <name evidence="1" type="ORF">NCTC11421_01868</name>
</gene>
<sequence>MKVDIAAVPFQIFRQCGACSIVGFFQFGQEGGKCIQCFGWQAVFIFCLQEYLDKIAFDGQLVFPEDIFFSVKPSVDSCWK</sequence>
<dbReference type="EMBL" id="UGRI01000001">
    <property type="protein sequence ID" value="SUA23878.1"/>
    <property type="molecule type" value="Genomic_DNA"/>
</dbReference>
<reference evidence="1" key="1">
    <citation type="submission" date="2018-06" db="EMBL/GenBank/DDBJ databases">
        <authorList>
            <consortium name="Pathogen Informatics"/>
            <person name="Doyle S."/>
        </authorList>
    </citation>
    <scope>NUCLEOTIDE SEQUENCE [LARGE SCALE GENOMIC DNA]</scope>
    <source>
        <strain evidence="1">NCTC11421</strain>
    </source>
</reference>
<dbReference type="AlphaFoldDB" id="A0A378VYJ5"/>
<protein>
    <submittedName>
        <fullName evidence="1">Uncharacterized protein</fullName>
    </submittedName>
</protein>
<accession>A0A378VYJ5</accession>